<dbReference type="PANTHER" id="PTHR30383:SF27">
    <property type="entry name" value="SPORE GERMINATION LIPASE LIPC"/>
    <property type="match status" value="1"/>
</dbReference>
<evidence type="ECO:0000256" key="1">
    <source>
        <dbReference type="SAM" id="MobiDB-lite"/>
    </source>
</evidence>
<gene>
    <name evidence="3" type="ORF">JOC48_001020</name>
</gene>
<dbReference type="PANTHER" id="PTHR30383">
    <property type="entry name" value="THIOESTERASE 1/PROTEASE 1/LYSOPHOSPHOLIPASE L1"/>
    <property type="match status" value="1"/>
</dbReference>
<dbReference type="InterPro" id="IPR036514">
    <property type="entry name" value="SGNH_hydro_sf"/>
</dbReference>
<dbReference type="Proteomes" id="UP001296943">
    <property type="component" value="Unassembled WGS sequence"/>
</dbReference>
<dbReference type="EMBL" id="JAFBDR010000004">
    <property type="protein sequence ID" value="MBM7570542.1"/>
    <property type="molecule type" value="Genomic_DNA"/>
</dbReference>
<comment type="caution">
    <text evidence="3">The sequence shown here is derived from an EMBL/GenBank/DDBJ whole genome shotgun (WGS) entry which is preliminary data.</text>
</comment>
<keyword evidence="4" id="KW-1185">Reference proteome</keyword>
<evidence type="ECO:0000313" key="4">
    <source>
        <dbReference type="Proteomes" id="UP001296943"/>
    </source>
</evidence>
<protein>
    <submittedName>
        <fullName evidence="3">Lysophospholipase L1-like esterase</fullName>
    </submittedName>
</protein>
<feature type="compositionally biased region" description="Acidic residues" evidence="1">
    <location>
        <begin position="46"/>
        <end position="62"/>
    </location>
</feature>
<name>A0ABS2MXD4_9BACI</name>
<dbReference type="InterPro" id="IPR013830">
    <property type="entry name" value="SGNH_hydro"/>
</dbReference>
<dbReference type="Pfam" id="PF13472">
    <property type="entry name" value="Lipase_GDSL_2"/>
    <property type="match status" value="1"/>
</dbReference>
<accession>A0ABS2MXD4</accession>
<dbReference type="InterPro" id="IPR051532">
    <property type="entry name" value="Ester_Hydrolysis_Enzymes"/>
</dbReference>
<organism evidence="3 4">
    <name type="scientific">Aquibacillus albus</name>
    <dbReference type="NCBI Taxonomy" id="1168171"/>
    <lineage>
        <taxon>Bacteria</taxon>
        <taxon>Bacillati</taxon>
        <taxon>Bacillota</taxon>
        <taxon>Bacilli</taxon>
        <taxon>Bacillales</taxon>
        <taxon>Bacillaceae</taxon>
        <taxon>Aquibacillus</taxon>
    </lineage>
</organism>
<dbReference type="RefSeq" id="WP_204497970.1">
    <property type="nucleotide sequence ID" value="NZ_JAFBDR010000004.1"/>
</dbReference>
<evidence type="ECO:0000313" key="3">
    <source>
        <dbReference type="EMBL" id="MBM7570542.1"/>
    </source>
</evidence>
<evidence type="ECO:0000259" key="2">
    <source>
        <dbReference type="Pfam" id="PF13472"/>
    </source>
</evidence>
<feature type="region of interest" description="Disordered" evidence="1">
    <location>
        <begin position="33"/>
        <end position="67"/>
    </location>
</feature>
<dbReference type="SUPFAM" id="SSF52266">
    <property type="entry name" value="SGNH hydrolase"/>
    <property type="match status" value="1"/>
</dbReference>
<feature type="domain" description="SGNH hydrolase-type esterase" evidence="2">
    <location>
        <begin position="98"/>
        <end position="288"/>
    </location>
</feature>
<dbReference type="CDD" id="cd04506">
    <property type="entry name" value="SGNH_hydrolase_YpmR_like"/>
    <property type="match status" value="1"/>
</dbReference>
<proteinExistence type="predicted"/>
<sequence>MRKSILIISTFAILFLLLGVSYSFDHSTSYVPHEEEMKDSQIIEEGQQEEEDKEEEEPEQNQEEQANHNIASNIKETVKHVIEGAVNLFIKEDLSIVAIGDSLTQGVGDETNNGGYVGILNHTFEEMDQSIDIVNYGKRGNRSDQLLKRLEDPEISSSIENADLTLITIGANDIMKVVQNNFTNLHYEPFRVELDDYEDRLREIIERMKTMNPETEIYLLGIYNPFEKYFGDIEQLNLIIENWNQTNLAVASRYDQVTFVPIRDLFQDGDESLFAEDKFHPNINGYELMAERVLHFIKPSIEKKEDF</sequence>
<reference evidence="3 4" key="1">
    <citation type="submission" date="2021-01" db="EMBL/GenBank/DDBJ databases">
        <title>Genomic Encyclopedia of Type Strains, Phase IV (KMG-IV): sequencing the most valuable type-strain genomes for metagenomic binning, comparative biology and taxonomic classification.</title>
        <authorList>
            <person name="Goeker M."/>
        </authorList>
    </citation>
    <scope>NUCLEOTIDE SEQUENCE [LARGE SCALE GENOMIC DNA]</scope>
    <source>
        <strain evidence="3 4">DSM 23711</strain>
    </source>
</reference>
<dbReference type="Gene3D" id="3.40.50.1110">
    <property type="entry name" value="SGNH hydrolase"/>
    <property type="match status" value="1"/>
</dbReference>